<accession>A0ABP7VQ18</accession>
<dbReference type="CDD" id="cd09279">
    <property type="entry name" value="RNase_HI_like"/>
    <property type="match status" value="1"/>
</dbReference>
<keyword evidence="3" id="KW-1185">Reference proteome</keyword>
<proteinExistence type="predicted"/>
<dbReference type="InterPro" id="IPR036397">
    <property type="entry name" value="RNaseH_sf"/>
</dbReference>
<sequence>MLEIYIDGATKGYPGPSGISFIIKQGKSRVEAYKYIGQSSNHEAEFQALLYLLDYCAKHYPDQILSIRSDSKLVVDLIDRGSYKKEPFSSLVNKAMDKMNTFTHCFIKWVPESHNKQADKLAKLAIQTKNELIKKYPSV</sequence>
<evidence type="ECO:0000313" key="3">
    <source>
        <dbReference type="Proteomes" id="UP001501734"/>
    </source>
</evidence>
<evidence type="ECO:0000313" key="2">
    <source>
        <dbReference type="EMBL" id="GAA4071569.1"/>
    </source>
</evidence>
<dbReference type="Pfam" id="PF13456">
    <property type="entry name" value="RVT_3"/>
    <property type="match status" value="1"/>
</dbReference>
<dbReference type="Gene3D" id="3.30.420.10">
    <property type="entry name" value="Ribonuclease H-like superfamily/Ribonuclease H"/>
    <property type="match status" value="1"/>
</dbReference>
<dbReference type="SUPFAM" id="SSF53098">
    <property type="entry name" value="Ribonuclease H-like"/>
    <property type="match status" value="1"/>
</dbReference>
<dbReference type="PROSITE" id="PS50879">
    <property type="entry name" value="RNASE_H_1"/>
    <property type="match status" value="1"/>
</dbReference>
<feature type="domain" description="RNase H type-1" evidence="1">
    <location>
        <begin position="1"/>
        <end position="127"/>
    </location>
</feature>
<dbReference type="PANTHER" id="PTHR47723">
    <property type="entry name" value="OS05G0353850 PROTEIN"/>
    <property type="match status" value="1"/>
</dbReference>
<reference evidence="3" key="1">
    <citation type="journal article" date="2019" name="Int. J. Syst. Evol. Microbiol.">
        <title>The Global Catalogue of Microorganisms (GCM) 10K type strain sequencing project: providing services to taxonomists for standard genome sequencing and annotation.</title>
        <authorList>
            <consortium name="The Broad Institute Genomics Platform"/>
            <consortium name="The Broad Institute Genome Sequencing Center for Infectious Disease"/>
            <person name="Wu L."/>
            <person name="Ma J."/>
        </authorList>
    </citation>
    <scope>NUCLEOTIDE SEQUENCE [LARGE SCALE GENOMIC DNA]</scope>
    <source>
        <strain evidence="3">JCM 17250</strain>
    </source>
</reference>
<gene>
    <name evidence="2" type="ORF">GCM10022410_16510</name>
</gene>
<organism evidence="2 3">
    <name type="scientific">Amphibacillus indicireducens</name>
    <dbReference type="NCBI Taxonomy" id="1076330"/>
    <lineage>
        <taxon>Bacteria</taxon>
        <taxon>Bacillati</taxon>
        <taxon>Bacillota</taxon>
        <taxon>Bacilli</taxon>
        <taxon>Bacillales</taxon>
        <taxon>Bacillaceae</taxon>
        <taxon>Amphibacillus</taxon>
    </lineage>
</organism>
<dbReference type="InterPro" id="IPR012337">
    <property type="entry name" value="RNaseH-like_sf"/>
</dbReference>
<dbReference type="InterPro" id="IPR002156">
    <property type="entry name" value="RNaseH_domain"/>
</dbReference>
<dbReference type="RefSeq" id="WP_344912102.1">
    <property type="nucleotide sequence ID" value="NZ_BAABDL010000085.1"/>
</dbReference>
<dbReference type="Proteomes" id="UP001501734">
    <property type="component" value="Unassembled WGS sequence"/>
</dbReference>
<evidence type="ECO:0000259" key="1">
    <source>
        <dbReference type="PROSITE" id="PS50879"/>
    </source>
</evidence>
<dbReference type="EMBL" id="BAABDL010000085">
    <property type="protein sequence ID" value="GAA4071569.1"/>
    <property type="molecule type" value="Genomic_DNA"/>
</dbReference>
<comment type="caution">
    <text evidence="2">The sequence shown here is derived from an EMBL/GenBank/DDBJ whole genome shotgun (WGS) entry which is preliminary data.</text>
</comment>
<protein>
    <submittedName>
        <fullName evidence="2">Reverse transcriptase-like protein</fullName>
    </submittedName>
</protein>
<name>A0ABP7VQ18_9BACI</name>
<dbReference type="PANTHER" id="PTHR47723:SF19">
    <property type="entry name" value="POLYNUCLEOTIDYL TRANSFERASE, RIBONUCLEASE H-LIKE SUPERFAMILY PROTEIN"/>
    <property type="match status" value="1"/>
</dbReference>
<dbReference type="InterPro" id="IPR053151">
    <property type="entry name" value="RNase_H-like"/>
</dbReference>